<name>A0A1C5HDN0_9ACTN</name>
<gene>
    <name evidence="3" type="ORF">GA0074704_1529</name>
</gene>
<feature type="compositionally biased region" description="Pro residues" evidence="1">
    <location>
        <begin position="8"/>
        <end position="26"/>
    </location>
</feature>
<keyword evidence="2" id="KW-0812">Transmembrane</keyword>
<keyword evidence="2" id="KW-0472">Membrane</keyword>
<reference evidence="3 4" key="1">
    <citation type="submission" date="2016-06" db="EMBL/GenBank/DDBJ databases">
        <authorList>
            <person name="Kjaerup R.B."/>
            <person name="Dalgaard T.S."/>
            <person name="Juul-Madsen H.R."/>
        </authorList>
    </citation>
    <scope>NUCLEOTIDE SEQUENCE [LARGE SCALE GENOMIC DNA]</scope>
    <source>
        <strain evidence="3 4">DSM 45097</strain>
    </source>
</reference>
<dbReference type="RefSeq" id="WP_231926784.1">
    <property type="nucleotide sequence ID" value="NZ_JBHLYF010000014.1"/>
</dbReference>
<dbReference type="EMBL" id="LT607751">
    <property type="protein sequence ID" value="SCG44090.1"/>
    <property type="molecule type" value="Genomic_DNA"/>
</dbReference>
<proteinExistence type="predicted"/>
<keyword evidence="2" id="KW-1133">Transmembrane helix</keyword>
<dbReference type="Proteomes" id="UP000198210">
    <property type="component" value="Chromosome I"/>
</dbReference>
<feature type="transmembrane region" description="Helical" evidence="2">
    <location>
        <begin position="36"/>
        <end position="56"/>
    </location>
</feature>
<dbReference type="AlphaFoldDB" id="A0A1C5HDN0"/>
<organism evidence="3 4">
    <name type="scientific">Micromonospora siamensis</name>
    <dbReference type="NCBI Taxonomy" id="299152"/>
    <lineage>
        <taxon>Bacteria</taxon>
        <taxon>Bacillati</taxon>
        <taxon>Actinomycetota</taxon>
        <taxon>Actinomycetes</taxon>
        <taxon>Micromonosporales</taxon>
        <taxon>Micromonosporaceae</taxon>
        <taxon>Micromonospora</taxon>
    </lineage>
</organism>
<accession>A0A1C5HDN0</accession>
<keyword evidence="4" id="KW-1185">Reference proteome</keyword>
<evidence type="ECO:0000256" key="1">
    <source>
        <dbReference type="SAM" id="MobiDB-lite"/>
    </source>
</evidence>
<evidence type="ECO:0000313" key="4">
    <source>
        <dbReference type="Proteomes" id="UP000198210"/>
    </source>
</evidence>
<protein>
    <submittedName>
        <fullName evidence="3">Uncharacterized protein</fullName>
    </submittedName>
</protein>
<evidence type="ECO:0000256" key="2">
    <source>
        <dbReference type="SAM" id="Phobius"/>
    </source>
</evidence>
<sequence length="154" mass="16108">MSEQVAPPSSPYPGQPDPAVPAPPAEPAKKSGGRKVLSILGVILAVLAFGAFKFGVKSYLNRDETADAKAGDCLAELPKMVGDKQESADDAKVVECTSTDAAYDVVGRVENQTEAQAASGEGCDKFIKEGQDGYVFSNIERGGKGYVLCLTKHA</sequence>
<evidence type="ECO:0000313" key="3">
    <source>
        <dbReference type="EMBL" id="SCG44090.1"/>
    </source>
</evidence>
<feature type="region of interest" description="Disordered" evidence="1">
    <location>
        <begin position="1"/>
        <end position="31"/>
    </location>
</feature>